<comment type="catalytic activity">
    <reaction evidence="4">
        <text>UTP + H2O = UMP + diphosphate + H(+)</text>
        <dbReference type="Rhea" id="RHEA:29395"/>
        <dbReference type="ChEBI" id="CHEBI:15377"/>
        <dbReference type="ChEBI" id="CHEBI:15378"/>
        <dbReference type="ChEBI" id="CHEBI:33019"/>
        <dbReference type="ChEBI" id="CHEBI:46398"/>
        <dbReference type="ChEBI" id="CHEBI:57865"/>
        <dbReference type="EC" id="3.6.1.9"/>
    </reaction>
</comment>
<dbReference type="Gene3D" id="3.90.950.10">
    <property type="match status" value="1"/>
</dbReference>
<dbReference type="Proteomes" id="UP001575181">
    <property type="component" value="Unassembled WGS sequence"/>
</dbReference>
<feature type="region of interest" description="Disordered" evidence="5">
    <location>
        <begin position="23"/>
        <end position="44"/>
    </location>
</feature>
<dbReference type="PANTHER" id="PTHR43213">
    <property type="entry name" value="BIFUNCTIONAL DTTP/UTP PYROPHOSPHATASE/METHYLTRANSFERASE PROTEIN-RELATED"/>
    <property type="match status" value="1"/>
</dbReference>
<name>A0ABV4TUZ5_9GAMM</name>
<protein>
    <recommendedName>
        <fullName evidence="4">dTTP/UTP pyrophosphatase</fullName>
        <shortName evidence="4">dTTPase/UTPase</shortName>
        <ecNumber evidence="4">3.6.1.9</ecNumber>
    </recommendedName>
    <alternativeName>
        <fullName evidence="4">Nucleoside triphosphate pyrophosphatase</fullName>
    </alternativeName>
    <alternativeName>
        <fullName evidence="4">Nucleotide pyrophosphatase</fullName>
        <shortName evidence="4">Nucleotide PPase</shortName>
    </alternativeName>
</protein>
<comment type="similarity">
    <text evidence="4">Belongs to the Maf family. YhdE subfamily.</text>
</comment>
<dbReference type="RefSeq" id="WP_373655189.1">
    <property type="nucleotide sequence ID" value="NZ_JBGUAW010000003.1"/>
</dbReference>
<evidence type="ECO:0000256" key="1">
    <source>
        <dbReference type="ARBA" id="ARBA00001968"/>
    </source>
</evidence>
<dbReference type="InterPro" id="IPR029001">
    <property type="entry name" value="ITPase-like_fam"/>
</dbReference>
<dbReference type="EMBL" id="JBGUAW010000003">
    <property type="protein sequence ID" value="MFA9460406.1"/>
    <property type="molecule type" value="Genomic_DNA"/>
</dbReference>
<dbReference type="PANTHER" id="PTHR43213:SF5">
    <property type="entry name" value="BIFUNCTIONAL DTTP_UTP PYROPHOSPHATASE_METHYLTRANSFERASE PROTEIN-RELATED"/>
    <property type="match status" value="1"/>
</dbReference>
<dbReference type="InterPro" id="IPR003697">
    <property type="entry name" value="Maf-like"/>
</dbReference>
<comment type="function">
    <text evidence="4">Nucleoside triphosphate pyrophosphatase that hydrolyzes dTTP and UTP. May have a dual role in cell division arrest and in preventing the incorporation of modified nucleotides into cellular nucleic acids.</text>
</comment>
<keyword evidence="7" id="KW-1185">Reference proteome</keyword>
<dbReference type="CDD" id="cd00555">
    <property type="entry name" value="Maf"/>
    <property type="match status" value="1"/>
</dbReference>
<dbReference type="Pfam" id="PF02545">
    <property type="entry name" value="Maf"/>
    <property type="match status" value="1"/>
</dbReference>
<evidence type="ECO:0000313" key="7">
    <source>
        <dbReference type="Proteomes" id="UP001575181"/>
    </source>
</evidence>
<feature type="site" description="Important for substrate specificity" evidence="4">
    <location>
        <position position="15"/>
    </location>
</feature>
<proteinExistence type="inferred from homology"/>
<dbReference type="EC" id="3.6.1.9" evidence="4"/>
<dbReference type="PIRSF" id="PIRSF006305">
    <property type="entry name" value="Maf"/>
    <property type="match status" value="1"/>
</dbReference>
<dbReference type="HAMAP" id="MF_00528">
    <property type="entry name" value="Maf"/>
    <property type="match status" value="1"/>
</dbReference>
<keyword evidence="3 4" id="KW-0546">Nucleotide metabolism</keyword>
<dbReference type="NCBIfam" id="TIGR00172">
    <property type="entry name" value="maf"/>
    <property type="match status" value="1"/>
</dbReference>
<evidence type="ECO:0000256" key="3">
    <source>
        <dbReference type="ARBA" id="ARBA00023080"/>
    </source>
</evidence>
<evidence type="ECO:0000256" key="2">
    <source>
        <dbReference type="ARBA" id="ARBA00022801"/>
    </source>
</evidence>
<dbReference type="GO" id="GO:0016787">
    <property type="term" value="F:hydrolase activity"/>
    <property type="evidence" value="ECO:0007669"/>
    <property type="project" value="UniProtKB-KW"/>
</dbReference>
<comment type="caution">
    <text evidence="6">The sequence shown here is derived from an EMBL/GenBank/DDBJ whole genome shotgun (WGS) entry which is preliminary data.</text>
</comment>
<accession>A0ABV4TUZ5</accession>
<evidence type="ECO:0000256" key="4">
    <source>
        <dbReference type="HAMAP-Rule" id="MF_00528"/>
    </source>
</evidence>
<comment type="caution">
    <text evidence="4">Lacks conserved residue(s) required for the propagation of feature annotation.</text>
</comment>
<organism evidence="6 7">
    <name type="scientific">Thiohalorhabdus methylotrophus</name>
    <dbReference type="NCBI Taxonomy" id="3242694"/>
    <lineage>
        <taxon>Bacteria</taxon>
        <taxon>Pseudomonadati</taxon>
        <taxon>Pseudomonadota</taxon>
        <taxon>Gammaproteobacteria</taxon>
        <taxon>Thiohalorhabdales</taxon>
        <taxon>Thiohalorhabdaceae</taxon>
        <taxon>Thiohalorhabdus</taxon>
    </lineage>
</organism>
<reference evidence="6 7" key="1">
    <citation type="submission" date="2024-08" db="EMBL/GenBank/DDBJ databases">
        <title>Whole-genome sequencing of halo(alkali)philic microorganisms from hypersaline lakes.</title>
        <authorList>
            <person name="Sorokin D.Y."/>
            <person name="Merkel A.Y."/>
            <person name="Messina E."/>
            <person name="Yakimov M."/>
        </authorList>
    </citation>
    <scope>NUCLEOTIDE SEQUENCE [LARGE SCALE GENOMIC DNA]</scope>
    <source>
        <strain evidence="6 7">Cl-TMA</strain>
    </source>
</reference>
<gene>
    <name evidence="6" type="ORF">ACERLL_06140</name>
</gene>
<dbReference type="SUPFAM" id="SSF52972">
    <property type="entry name" value="ITPase-like"/>
    <property type="match status" value="1"/>
</dbReference>
<keyword evidence="2 4" id="KW-0378">Hydrolase</keyword>
<comment type="catalytic activity">
    <reaction evidence="4">
        <text>dTTP + H2O = dTMP + diphosphate + H(+)</text>
        <dbReference type="Rhea" id="RHEA:28534"/>
        <dbReference type="ChEBI" id="CHEBI:15377"/>
        <dbReference type="ChEBI" id="CHEBI:15378"/>
        <dbReference type="ChEBI" id="CHEBI:33019"/>
        <dbReference type="ChEBI" id="CHEBI:37568"/>
        <dbReference type="ChEBI" id="CHEBI:63528"/>
        <dbReference type="EC" id="3.6.1.9"/>
    </reaction>
</comment>
<feature type="site" description="Important for substrate specificity" evidence="4">
    <location>
        <position position="160"/>
    </location>
</feature>
<feature type="site" description="Important for substrate specificity" evidence="4">
    <location>
        <position position="78"/>
    </location>
</feature>
<comment type="subcellular location">
    <subcellularLocation>
        <location evidence="4">Cytoplasm</location>
    </subcellularLocation>
</comment>
<sequence length="197" mass="20999">MRDSSSLYLASRSPRRAELLDQIGVPHQPVESEVDEAPRAGEPPASYVERLARDKAMAGAGVLGLPDGRGTLVLGADTAIELDGAILGKPQDPGGARRHLTALSGQEHEVLSAVAISDGHTTESRLSRTRVRMRALEADEIEAYIETGEPMDKAGAYAIQGRGAVFVERITGSYSAVMGLPLYETDQLLRRFGAGAF</sequence>
<keyword evidence="4" id="KW-0963">Cytoplasm</keyword>
<feature type="active site" description="Proton acceptor" evidence="4">
    <location>
        <position position="77"/>
    </location>
</feature>
<evidence type="ECO:0000313" key="6">
    <source>
        <dbReference type="EMBL" id="MFA9460406.1"/>
    </source>
</evidence>
<evidence type="ECO:0000256" key="5">
    <source>
        <dbReference type="SAM" id="MobiDB-lite"/>
    </source>
</evidence>
<comment type="cofactor">
    <cofactor evidence="1 4">
        <name>a divalent metal cation</name>
        <dbReference type="ChEBI" id="CHEBI:60240"/>
    </cofactor>
</comment>